<accession>A0A150XC06</accession>
<reference evidence="1" key="1">
    <citation type="submission" date="2016-01" db="EMBL/GenBank/DDBJ databases">
        <title>Genome sequencing of Roseivirga ehrenbergii KMM 6017.</title>
        <authorList>
            <person name="Selvaratnam C."/>
            <person name="Thevarajoo S."/>
            <person name="Goh K.M."/>
            <person name="Ee R."/>
            <person name="Chan K.-G."/>
            <person name="Chong C.S."/>
        </authorList>
    </citation>
    <scope>NUCLEOTIDE SEQUENCE [LARGE SCALE GENOMIC DNA]</scope>
    <source>
        <strain evidence="1">KMM 6017</strain>
    </source>
</reference>
<organism evidence="1 2">
    <name type="scientific">Roseivirga ehrenbergii (strain DSM 102268 / JCM 13514 / KCTC 12282 / NCIMB 14502 / KMM 6017)</name>
    <dbReference type="NCBI Taxonomy" id="279360"/>
    <lineage>
        <taxon>Bacteria</taxon>
        <taxon>Pseudomonadati</taxon>
        <taxon>Bacteroidota</taxon>
        <taxon>Cytophagia</taxon>
        <taxon>Cytophagales</taxon>
        <taxon>Roseivirgaceae</taxon>
        <taxon>Roseivirga</taxon>
    </lineage>
</organism>
<protein>
    <submittedName>
        <fullName evidence="1">Transferase</fullName>
    </submittedName>
</protein>
<comment type="caution">
    <text evidence="1">The sequence shown here is derived from an EMBL/GenBank/DDBJ whole genome shotgun (WGS) entry which is preliminary data.</text>
</comment>
<dbReference type="CDD" id="cd04647">
    <property type="entry name" value="LbH_MAT_like"/>
    <property type="match status" value="1"/>
</dbReference>
<dbReference type="Pfam" id="PF00132">
    <property type="entry name" value="Hexapep"/>
    <property type="match status" value="1"/>
</dbReference>
<evidence type="ECO:0000313" key="1">
    <source>
        <dbReference type="EMBL" id="KYG76226.1"/>
    </source>
</evidence>
<dbReference type="PANTHER" id="PTHR23416:SF78">
    <property type="entry name" value="LIPOPOLYSACCHARIDE BIOSYNTHESIS O-ACETYL TRANSFERASE WBBJ-RELATED"/>
    <property type="match status" value="1"/>
</dbReference>
<dbReference type="InterPro" id="IPR051159">
    <property type="entry name" value="Hexapeptide_acetyltransf"/>
</dbReference>
<dbReference type="InterPro" id="IPR001451">
    <property type="entry name" value="Hexapep"/>
</dbReference>
<dbReference type="STRING" id="279360.MB14_02980"/>
<dbReference type="GO" id="GO:0016740">
    <property type="term" value="F:transferase activity"/>
    <property type="evidence" value="ECO:0007669"/>
    <property type="project" value="UniProtKB-KW"/>
</dbReference>
<sequence>MASLISALSKINFKTLLVNFKYLPFRDAIKLPIFISQKVYLMDLKGSITIKGEIASGMIRIGYGEIGIFDRKNSRSILELRGKLIFENRAKFGQACKISVGERATLTIGDNLLVTAESSIACHKKITIGHDCLISWEVQIMDTDFHKIKDKTGRITNPDKEIKIGDRVWIGSRCTILKGSEILEGCVIATNSIINKALATPNSIIGGNPAKEIASDIEWEA</sequence>
<dbReference type="EMBL" id="LQZQ01000023">
    <property type="protein sequence ID" value="KYG76226.1"/>
    <property type="molecule type" value="Genomic_DNA"/>
</dbReference>
<proteinExistence type="predicted"/>
<dbReference type="SUPFAM" id="SSF51161">
    <property type="entry name" value="Trimeric LpxA-like enzymes"/>
    <property type="match status" value="1"/>
</dbReference>
<dbReference type="AlphaFoldDB" id="A0A150XC06"/>
<keyword evidence="1" id="KW-0808">Transferase</keyword>
<gene>
    <name evidence="1" type="ORF">MB14_02980</name>
</gene>
<dbReference type="OrthoDB" id="755870at2"/>
<dbReference type="InterPro" id="IPR011004">
    <property type="entry name" value="Trimer_LpxA-like_sf"/>
</dbReference>
<dbReference type="Gene3D" id="2.160.10.10">
    <property type="entry name" value="Hexapeptide repeat proteins"/>
    <property type="match status" value="1"/>
</dbReference>
<dbReference type="Proteomes" id="UP000075583">
    <property type="component" value="Unassembled WGS sequence"/>
</dbReference>
<evidence type="ECO:0000313" key="2">
    <source>
        <dbReference type="Proteomes" id="UP000075583"/>
    </source>
</evidence>
<dbReference type="PANTHER" id="PTHR23416">
    <property type="entry name" value="SIALIC ACID SYNTHASE-RELATED"/>
    <property type="match status" value="1"/>
</dbReference>
<name>A0A150XC06_ROSEK</name>
<keyword evidence="2" id="KW-1185">Reference proteome</keyword>